<keyword evidence="27" id="KW-1185">Reference proteome</keyword>
<keyword evidence="16 24" id="KW-0443">Lipid metabolism</keyword>
<dbReference type="GO" id="GO:0006654">
    <property type="term" value="P:phosphatidic acid biosynthetic process"/>
    <property type="evidence" value="ECO:0007669"/>
    <property type="project" value="InterPro"/>
</dbReference>
<evidence type="ECO:0000256" key="11">
    <source>
        <dbReference type="ARBA" id="ARBA00022741"/>
    </source>
</evidence>
<keyword evidence="13 22" id="KW-0067">ATP-binding</keyword>
<dbReference type="AlphaFoldDB" id="A0A842H9H5"/>
<dbReference type="PANTHER" id="PTHR34299:SF1">
    <property type="entry name" value="DIACYLGLYCEROL KINASE"/>
    <property type="match status" value="1"/>
</dbReference>
<keyword evidence="10 23" id="KW-0479">Metal-binding</keyword>
<feature type="transmembrane region" description="Helical" evidence="24">
    <location>
        <begin position="120"/>
        <end position="140"/>
    </location>
</feature>
<evidence type="ECO:0000256" key="8">
    <source>
        <dbReference type="ARBA" id="ARBA00022679"/>
    </source>
</evidence>
<keyword evidence="12 24" id="KW-0418">Kinase</keyword>
<protein>
    <recommendedName>
        <fullName evidence="4 24">Diacylglycerol kinase</fullName>
        <ecNumber evidence="3 24">2.7.1.107</ecNumber>
    </recommendedName>
</protein>
<dbReference type="GO" id="GO:0005886">
    <property type="term" value="C:plasma membrane"/>
    <property type="evidence" value="ECO:0007669"/>
    <property type="project" value="UniProtKB-SubCell"/>
</dbReference>
<keyword evidence="6" id="KW-0444">Lipid biosynthesis</keyword>
<name>A0A842H9H5_9BACT</name>
<evidence type="ECO:0000256" key="14">
    <source>
        <dbReference type="ARBA" id="ARBA00022842"/>
    </source>
</evidence>
<feature type="binding site" evidence="22">
    <location>
        <position position="48"/>
    </location>
    <ligand>
        <name>ATP</name>
        <dbReference type="ChEBI" id="CHEBI:30616"/>
    </ligand>
</feature>
<keyword evidence="5" id="KW-1003">Cell membrane</keyword>
<evidence type="ECO:0000256" key="20">
    <source>
        <dbReference type="PIRSR" id="PIRSR600829-1"/>
    </source>
</evidence>
<evidence type="ECO:0000256" key="15">
    <source>
        <dbReference type="ARBA" id="ARBA00022989"/>
    </source>
</evidence>
<feature type="active site" description="Proton acceptor" evidence="20">
    <location>
        <position position="89"/>
    </location>
</feature>
<feature type="binding site" evidence="22">
    <location>
        <position position="29"/>
    </location>
    <ligand>
        <name>ATP</name>
        <dbReference type="ChEBI" id="CHEBI:30616"/>
    </ligand>
</feature>
<evidence type="ECO:0000256" key="18">
    <source>
        <dbReference type="ARBA" id="ARBA00023209"/>
    </source>
</evidence>
<evidence type="ECO:0000256" key="4">
    <source>
        <dbReference type="ARBA" id="ARBA00017575"/>
    </source>
</evidence>
<evidence type="ECO:0000313" key="27">
    <source>
        <dbReference type="Proteomes" id="UP000546464"/>
    </source>
</evidence>
<evidence type="ECO:0000256" key="19">
    <source>
        <dbReference type="ARBA" id="ARBA00023264"/>
    </source>
</evidence>
<feature type="binding site" evidence="23">
    <location>
        <position position="48"/>
    </location>
    <ligand>
        <name>a divalent metal cation</name>
        <dbReference type="ChEBI" id="CHEBI:60240"/>
    </ligand>
</feature>
<evidence type="ECO:0000256" key="22">
    <source>
        <dbReference type="PIRSR" id="PIRSR600829-3"/>
    </source>
</evidence>
<dbReference type="EC" id="2.7.1.107" evidence="3 24"/>
<feature type="binding site" evidence="22">
    <location>
        <position position="96"/>
    </location>
    <ligand>
        <name>ATP</name>
        <dbReference type="ChEBI" id="CHEBI:30616"/>
    </ligand>
</feature>
<dbReference type="GO" id="GO:0004143">
    <property type="term" value="F:ATP-dependent diacylglycerol kinase activity"/>
    <property type="evidence" value="ECO:0007669"/>
    <property type="project" value="UniProtKB-EC"/>
</dbReference>
<feature type="binding site" evidence="22">
    <location>
        <begin position="105"/>
        <end position="107"/>
    </location>
    <ligand>
        <name>ATP</name>
        <dbReference type="ChEBI" id="CHEBI:30616"/>
    </ligand>
</feature>
<evidence type="ECO:0000256" key="12">
    <source>
        <dbReference type="ARBA" id="ARBA00022777"/>
    </source>
</evidence>
<feature type="transmembrane region" description="Helical" evidence="24">
    <location>
        <begin position="79"/>
        <end position="99"/>
    </location>
</feature>
<dbReference type="PANTHER" id="PTHR34299">
    <property type="entry name" value="DIACYLGLYCEROL KINASE"/>
    <property type="match status" value="1"/>
</dbReference>
<feature type="binding site" evidence="22">
    <location>
        <position position="36"/>
    </location>
    <ligand>
        <name>ATP</name>
        <dbReference type="ChEBI" id="CHEBI:30616"/>
    </ligand>
</feature>
<feature type="binding site" evidence="21">
    <location>
        <position position="89"/>
    </location>
    <ligand>
        <name>substrate</name>
    </ligand>
</feature>
<evidence type="ECO:0000256" key="24">
    <source>
        <dbReference type="RuleBase" id="RU363065"/>
    </source>
</evidence>
<accession>A0A842H9H5</accession>
<evidence type="ECO:0000256" key="23">
    <source>
        <dbReference type="PIRSR" id="PIRSR600829-4"/>
    </source>
</evidence>
<dbReference type="CDD" id="cd14264">
    <property type="entry name" value="DAGK_IM"/>
    <property type="match status" value="1"/>
</dbReference>
<feature type="binding site" evidence="21">
    <location>
        <position position="118"/>
    </location>
    <ligand>
        <name>substrate</name>
    </ligand>
</feature>
<feature type="region of interest" description="Disordered" evidence="25">
    <location>
        <begin position="1"/>
        <end position="20"/>
    </location>
</feature>
<feature type="transmembrane region" description="Helical" evidence="24">
    <location>
        <begin position="55"/>
        <end position="73"/>
    </location>
</feature>
<keyword evidence="9 24" id="KW-0812">Transmembrane</keyword>
<comment type="cofactor">
    <cofactor evidence="23">
        <name>Mg(2+)</name>
        <dbReference type="ChEBI" id="CHEBI:18420"/>
    </cofactor>
    <text evidence="23">Mn(2+), Zn(2+), Cd(2+) and Co(2+) support activity to lesser extents.</text>
</comment>
<keyword evidence="15 24" id="KW-1133">Transmembrane helix</keyword>
<dbReference type="PROSITE" id="PS01069">
    <property type="entry name" value="DAGK_PROKAR"/>
    <property type="match status" value="1"/>
</dbReference>
<comment type="caution">
    <text evidence="26">The sequence shown here is derived from an EMBL/GenBank/DDBJ whole genome shotgun (WGS) entry which is preliminary data.</text>
</comment>
<evidence type="ECO:0000256" key="5">
    <source>
        <dbReference type="ARBA" id="ARBA00022475"/>
    </source>
</evidence>
<keyword evidence="18" id="KW-0594">Phospholipid biosynthesis</keyword>
<evidence type="ECO:0000256" key="3">
    <source>
        <dbReference type="ARBA" id="ARBA00012133"/>
    </source>
</evidence>
<evidence type="ECO:0000256" key="2">
    <source>
        <dbReference type="ARBA" id="ARBA00005967"/>
    </source>
</evidence>
<dbReference type="RefSeq" id="WP_185674155.1">
    <property type="nucleotide sequence ID" value="NZ_JACHVB010000012.1"/>
</dbReference>
<dbReference type="Proteomes" id="UP000546464">
    <property type="component" value="Unassembled WGS sequence"/>
</dbReference>
<keyword evidence="17 24" id="KW-0472">Membrane</keyword>
<evidence type="ECO:0000256" key="13">
    <source>
        <dbReference type="ARBA" id="ARBA00022840"/>
    </source>
</evidence>
<evidence type="ECO:0000313" key="26">
    <source>
        <dbReference type="EMBL" id="MBC2593163.1"/>
    </source>
</evidence>
<dbReference type="InterPro" id="IPR036945">
    <property type="entry name" value="DAGK_sf"/>
</dbReference>
<evidence type="ECO:0000256" key="9">
    <source>
        <dbReference type="ARBA" id="ARBA00022692"/>
    </source>
</evidence>
<dbReference type="InterPro" id="IPR033718">
    <property type="entry name" value="DAGK_prok"/>
</dbReference>
<reference evidence="26 27" key="1">
    <citation type="submission" date="2020-07" db="EMBL/GenBank/DDBJ databases">
        <authorList>
            <person name="Feng X."/>
        </authorList>
    </citation>
    <scope>NUCLEOTIDE SEQUENCE [LARGE SCALE GENOMIC DNA]</scope>
    <source>
        <strain evidence="26 27">JCM31066</strain>
    </source>
</reference>
<evidence type="ECO:0000256" key="7">
    <source>
        <dbReference type="ARBA" id="ARBA00022519"/>
    </source>
</evidence>
<comment type="function">
    <text evidence="24">Catalyzes the ATP-dependent phosphorylation of sn-l,2-diacylglycerol (DAG) to phosphatidic acid. Involved in the recycling of diacylglycerol produced as a by-product during membrane-derived oligosaccharide (MDO) biosynthesis.</text>
</comment>
<dbReference type="Pfam" id="PF01219">
    <property type="entry name" value="DAGK_prokar"/>
    <property type="match status" value="1"/>
</dbReference>
<evidence type="ECO:0000256" key="17">
    <source>
        <dbReference type="ARBA" id="ARBA00023136"/>
    </source>
</evidence>
<evidence type="ECO:0000256" key="10">
    <source>
        <dbReference type="ARBA" id="ARBA00022723"/>
    </source>
</evidence>
<dbReference type="Gene3D" id="1.10.287.3610">
    <property type="match status" value="1"/>
</dbReference>
<feature type="binding site" evidence="21">
    <location>
        <begin position="50"/>
        <end position="54"/>
    </location>
    <ligand>
        <name>substrate</name>
    </ligand>
</feature>
<feature type="binding site" evidence="22">
    <location>
        <begin position="114"/>
        <end position="115"/>
    </location>
    <ligand>
        <name>ATP</name>
        <dbReference type="ChEBI" id="CHEBI:30616"/>
    </ligand>
</feature>
<keyword evidence="11 22" id="KW-0547">Nucleotide-binding</keyword>
<sequence length="146" mass="16033">MLQERQPEPAARAVEDTVRQDKSTGGLRRIYNALRYSLQGIGAAVKQESAFRQEMILCAVLVPVAALLPVGLLGKALMLGSLFLVLITELLNSAIEWTVDYVSQETHPFARRAKDMGSAAVFFSLVNVLVVWVLVIAQAWQDGMFG</sequence>
<dbReference type="EMBL" id="JACHVB010000012">
    <property type="protein sequence ID" value="MBC2593163.1"/>
    <property type="molecule type" value="Genomic_DNA"/>
</dbReference>
<feature type="binding site" evidence="21">
    <location>
        <position position="29"/>
    </location>
    <ligand>
        <name>substrate</name>
    </ligand>
</feature>
<comment type="subcellular location">
    <subcellularLocation>
        <location evidence="1">Cell inner membrane</location>
        <topology evidence="1">Multi-pass membrane protein</topology>
    </subcellularLocation>
</comment>
<dbReference type="GO" id="GO:0046872">
    <property type="term" value="F:metal ion binding"/>
    <property type="evidence" value="ECO:0007669"/>
    <property type="project" value="UniProtKB-KW"/>
</dbReference>
<keyword evidence="19 24" id="KW-1208">Phospholipid metabolism</keyword>
<feature type="binding site" evidence="23">
    <location>
        <position position="96"/>
    </location>
    <ligand>
        <name>a divalent metal cation</name>
        <dbReference type="ChEBI" id="CHEBI:60240"/>
    </ligand>
</feature>
<organism evidence="26 27">
    <name type="scientific">Ruficoccus amylovorans</name>
    <dbReference type="NCBI Taxonomy" id="1804625"/>
    <lineage>
        <taxon>Bacteria</taxon>
        <taxon>Pseudomonadati</taxon>
        <taxon>Verrucomicrobiota</taxon>
        <taxon>Opitutia</taxon>
        <taxon>Puniceicoccales</taxon>
        <taxon>Cerasicoccaceae</taxon>
        <taxon>Ruficoccus</taxon>
    </lineage>
</organism>
<keyword evidence="7" id="KW-0997">Cell inner membrane</keyword>
<dbReference type="InterPro" id="IPR000829">
    <property type="entry name" value="DAGK"/>
</dbReference>
<keyword evidence="14 23" id="KW-0460">Magnesium</keyword>
<evidence type="ECO:0000256" key="25">
    <source>
        <dbReference type="SAM" id="MobiDB-lite"/>
    </source>
</evidence>
<comment type="catalytic activity">
    <reaction evidence="24">
        <text>a 1,2-diacyl-sn-glycerol + ATP = a 1,2-diacyl-sn-glycero-3-phosphate + ADP + H(+)</text>
        <dbReference type="Rhea" id="RHEA:10272"/>
        <dbReference type="ChEBI" id="CHEBI:15378"/>
        <dbReference type="ChEBI" id="CHEBI:17815"/>
        <dbReference type="ChEBI" id="CHEBI:30616"/>
        <dbReference type="ChEBI" id="CHEBI:58608"/>
        <dbReference type="ChEBI" id="CHEBI:456216"/>
        <dbReference type="EC" id="2.7.1.107"/>
    </reaction>
</comment>
<evidence type="ECO:0000256" key="6">
    <source>
        <dbReference type="ARBA" id="ARBA00022516"/>
    </source>
</evidence>
<evidence type="ECO:0000256" key="1">
    <source>
        <dbReference type="ARBA" id="ARBA00004429"/>
    </source>
</evidence>
<comment type="similarity">
    <text evidence="2 24">Belongs to the bacterial diacylglycerol kinase family.</text>
</comment>
<proteinExistence type="inferred from homology"/>
<evidence type="ECO:0000256" key="16">
    <source>
        <dbReference type="ARBA" id="ARBA00023098"/>
    </source>
</evidence>
<dbReference type="GO" id="GO:0005524">
    <property type="term" value="F:ATP binding"/>
    <property type="evidence" value="ECO:0007669"/>
    <property type="project" value="UniProtKB-KW"/>
</dbReference>
<gene>
    <name evidence="26" type="ORF">H5P28_02710</name>
</gene>
<keyword evidence="8 24" id="KW-0808">Transferase</keyword>
<evidence type="ECO:0000256" key="21">
    <source>
        <dbReference type="PIRSR" id="PIRSR600829-2"/>
    </source>
</evidence>